<dbReference type="AlphaFoldDB" id="A0A5A7TF36"/>
<proteinExistence type="predicted"/>
<evidence type="ECO:0000256" key="1">
    <source>
        <dbReference type="SAM" id="MobiDB-lite"/>
    </source>
</evidence>
<gene>
    <name evidence="2" type="ORF">E6C27_scaffold2379G00110</name>
</gene>
<evidence type="ECO:0000313" key="3">
    <source>
        <dbReference type="Proteomes" id="UP000321393"/>
    </source>
</evidence>
<protein>
    <submittedName>
        <fullName evidence="2">Mitochondrial protein</fullName>
    </submittedName>
</protein>
<accession>A0A5A7TF36</accession>
<name>A0A5A7TF36_CUCMM</name>
<feature type="compositionally biased region" description="Polar residues" evidence="1">
    <location>
        <begin position="69"/>
        <end position="79"/>
    </location>
</feature>
<evidence type="ECO:0000313" key="2">
    <source>
        <dbReference type="EMBL" id="KAA0040281.1"/>
    </source>
</evidence>
<dbReference type="Proteomes" id="UP000321393">
    <property type="component" value="Unassembled WGS sequence"/>
</dbReference>
<organism evidence="2 3">
    <name type="scientific">Cucumis melo var. makuwa</name>
    <name type="common">Oriental melon</name>
    <dbReference type="NCBI Taxonomy" id="1194695"/>
    <lineage>
        <taxon>Eukaryota</taxon>
        <taxon>Viridiplantae</taxon>
        <taxon>Streptophyta</taxon>
        <taxon>Embryophyta</taxon>
        <taxon>Tracheophyta</taxon>
        <taxon>Spermatophyta</taxon>
        <taxon>Magnoliopsida</taxon>
        <taxon>eudicotyledons</taxon>
        <taxon>Gunneridae</taxon>
        <taxon>Pentapetalae</taxon>
        <taxon>rosids</taxon>
        <taxon>fabids</taxon>
        <taxon>Cucurbitales</taxon>
        <taxon>Cucurbitaceae</taxon>
        <taxon>Benincaseae</taxon>
        <taxon>Cucumis</taxon>
    </lineage>
</organism>
<dbReference type="OrthoDB" id="8048545at2759"/>
<reference evidence="2 3" key="1">
    <citation type="submission" date="2019-08" db="EMBL/GenBank/DDBJ databases">
        <title>Draft genome sequences of two oriental melons (Cucumis melo L. var makuwa).</title>
        <authorList>
            <person name="Kwon S.-Y."/>
        </authorList>
    </citation>
    <scope>NUCLEOTIDE SEQUENCE [LARGE SCALE GENOMIC DNA]</scope>
    <source>
        <strain evidence="3">cv. SW 3</strain>
        <tissue evidence="2">Leaf</tissue>
    </source>
</reference>
<comment type="caution">
    <text evidence="2">The sequence shown here is derived from an EMBL/GenBank/DDBJ whole genome shotgun (WGS) entry which is preliminary data.</text>
</comment>
<feature type="region of interest" description="Disordered" evidence="1">
    <location>
        <begin position="69"/>
        <end position="98"/>
    </location>
</feature>
<sequence>MTQEKYARNLNKKFDLEQAKAKIAPVATHIKVSTNNGGIVEFRVWYSFDITVLLLGDGMHINILKVTSEASSEQSQGNDQEYRPEEHSTPGLTKASSNKDANTRLFAPLAHMKNNHAVNNVTGDIDSCITMRTKNSLEYAKFMANACFTSTIEPTSVTEALKGEHWIKAMQEKLYEFEQNRA</sequence>
<dbReference type="EMBL" id="SSTE01017613">
    <property type="protein sequence ID" value="KAA0040281.1"/>
    <property type="molecule type" value="Genomic_DNA"/>
</dbReference>